<dbReference type="Pfam" id="PF05558">
    <property type="entry name" value="DREPP"/>
    <property type="match status" value="1"/>
</dbReference>
<comment type="caution">
    <text evidence="1">The sequence shown here is derived from an EMBL/GenBank/DDBJ whole genome shotgun (WGS) entry which is preliminary data.</text>
</comment>
<dbReference type="GO" id="GO:0005886">
    <property type="term" value="C:plasma membrane"/>
    <property type="evidence" value="ECO:0007669"/>
    <property type="project" value="InterPro"/>
</dbReference>
<sequence length="300" mass="33198">MSFWKGKVFPKIRTTFHMKKGSSSSRAVGSDAACRVFDGSKEEVSREIEEKKEELRPKVLKIYNACSEETQTALRNPAPEDWVKNHSNADDIKKLLEQLVKIEFPGSKQVYDASTKYSPTLVSRSIVFIFEKVADVLAPVEKSTEKVPEAVKESSVMVETHVIAVAEMPPKAVVSSEEEEEVVIVPKAVVSEEEPEVMIVAPKAKLTKEEEEDIVPEMPKAVETPKVAPTREETVAEPVKVNAETVEISSNVVEVPKEKVADVAEVVGEMKVEVTKEEVAEIDVPKEEPSMAVEVPVTKK</sequence>
<dbReference type="PANTHER" id="PTHR38522">
    <property type="entry name" value="PLASMA MEMBRANE-ASSOCIATED CATION-BINDING PROTEIN 1"/>
    <property type="match status" value="1"/>
</dbReference>
<dbReference type="EMBL" id="LFYR01001077">
    <property type="protein sequence ID" value="KMZ65054.1"/>
    <property type="molecule type" value="Genomic_DNA"/>
</dbReference>
<organism evidence="1 2">
    <name type="scientific">Zostera marina</name>
    <name type="common">Eelgrass</name>
    <dbReference type="NCBI Taxonomy" id="29655"/>
    <lineage>
        <taxon>Eukaryota</taxon>
        <taxon>Viridiplantae</taxon>
        <taxon>Streptophyta</taxon>
        <taxon>Embryophyta</taxon>
        <taxon>Tracheophyta</taxon>
        <taxon>Spermatophyta</taxon>
        <taxon>Magnoliopsida</taxon>
        <taxon>Liliopsida</taxon>
        <taxon>Zosteraceae</taxon>
        <taxon>Zostera</taxon>
    </lineage>
</organism>
<accession>A0A0K9P7T6</accession>
<dbReference type="Proteomes" id="UP000036987">
    <property type="component" value="Unassembled WGS sequence"/>
</dbReference>
<proteinExistence type="predicted"/>
<keyword evidence="2" id="KW-1185">Reference proteome</keyword>
<dbReference type="OrthoDB" id="1933409at2759"/>
<evidence type="ECO:0000313" key="1">
    <source>
        <dbReference type="EMBL" id="KMZ65054.1"/>
    </source>
</evidence>
<evidence type="ECO:0000313" key="2">
    <source>
        <dbReference type="Proteomes" id="UP000036987"/>
    </source>
</evidence>
<dbReference type="AlphaFoldDB" id="A0A0K9P7T6"/>
<dbReference type="PANTHER" id="PTHR38522:SF2">
    <property type="entry name" value="PLASMA MEMBRANE-ASSOCIATED CATION-BINDING PROTEIN 1"/>
    <property type="match status" value="1"/>
</dbReference>
<reference evidence="2" key="1">
    <citation type="journal article" date="2016" name="Nature">
        <title>The genome of the seagrass Zostera marina reveals angiosperm adaptation to the sea.</title>
        <authorList>
            <person name="Olsen J.L."/>
            <person name="Rouze P."/>
            <person name="Verhelst B."/>
            <person name="Lin Y.-C."/>
            <person name="Bayer T."/>
            <person name="Collen J."/>
            <person name="Dattolo E."/>
            <person name="De Paoli E."/>
            <person name="Dittami S."/>
            <person name="Maumus F."/>
            <person name="Michel G."/>
            <person name="Kersting A."/>
            <person name="Lauritano C."/>
            <person name="Lohaus R."/>
            <person name="Toepel M."/>
            <person name="Tonon T."/>
            <person name="Vanneste K."/>
            <person name="Amirebrahimi M."/>
            <person name="Brakel J."/>
            <person name="Bostroem C."/>
            <person name="Chovatia M."/>
            <person name="Grimwood J."/>
            <person name="Jenkins J.W."/>
            <person name="Jueterbock A."/>
            <person name="Mraz A."/>
            <person name="Stam W.T."/>
            <person name="Tice H."/>
            <person name="Bornberg-Bauer E."/>
            <person name="Green P.J."/>
            <person name="Pearson G.A."/>
            <person name="Procaccini G."/>
            <person name="Duarte C.M."/>
            <person name="Schmutz J."/>
            <person name="Reusch T.B.H."/>
            <person name="Van de Peer Y."/>
        </authorList>
    </citation>
    <scope>NUCLEOTIDE SEQUENCE [LARGE SCALE GENOMIC DNA]</scope>
    <source>
        <strain evidence="2">cv. Finnish</strain>
    </source>
</reference>
<gene>
    <name evidence="1" type="ORF">ZOSMA_33G00850</name>
</gene>
<dbReference type="InterPro" id="IPR008469">
    <property type="entry name" value="DREPP"/>
</dbReference>
<protein>
    <submittedName>
        <fullName evidence="1">Uncharacterized protein</fullName>
    </submittedName>
</protein>
<name>A0A0K9P7T6_ZOSMR</name>